<protein>
    <submittedName>
        <fullName evidence="7">Unnamed protein product</fullName>
    </submittedName>
</protein>
<dbReference type="InterPro" id="IPR013783">
    <property type="entry name" value="Ig-like_fold"/>
</dbReference>
<evidence type="ECO:0000256" key="2">
    <source>
        <dbReference type="ARBA" id="ARBA00023130"/>
    </source>
</evidence>
<keyword evidence="1" id="KW-0732">Signal</keyword>
<dbReference type="EMBL" id="OY660877">
    <property type="protein sequence ID" value="CAJ1073108.1"/>
    <property type="molecule type" value="Genomic_DNA"/>
</dbReference>
<dbReference type="Gene3D" id="2.60.40.10">
    <property type="entry name" value="Immunoglobulins"/>
    <property type="match status" value="1"/>
</dbReference>
<dbReference type="PANTHER" id="PTHR19367">
    <property type="entry name" value="T-CELL RECEPTOR ALPHA CHAIN V REGION"/>
    <property type="match status" value="1"/>
</dbReference>
<dbReference type="GO" id="GO:0002250">
    <property type="term" value="P:adaptive immune response"/>
    <property type="evidence" value="ECO:0007669"/>
    <property type="project" value="UniProtKB-KW"/>
</dbReference>
<dbReference type="InterPro" id="IPR036179">
    <property type="entry name" value="Ig-like_dom_sf"/>
</dbReference>
<evidence type="ECO:0000256" key="3">
    <source>
        <dbReference type="ARBA" id="ARBA00023170"/>
    </source>
</evidence>
<keyword evidence="4" id="KW-0393">Immunoglobulin domain</keyword>
<dbReference type="InterPro" id="IPR013106">
    <property type="entry name" value="Ig_V-set"/>
</dbReference>
<gene>
    <name evidence="7" type="ORF">XNOV1_A003321</name>
</gene>
<dbReference type="AlphaFoldDB" id="A0AAV1GI49"/>
<sequence length="110" mass="12101">MGVNCEDLTPAQNEESSSEGSSVTLSYTYSLGDYFYWYRQYPGKQPEYLLHHLASGDILRAAISGLTIKAKKNLINMTISSAAVTDSAVYYCVLRPTVTGNTKTLYKNSG</sequence>
<keyword evidence="3" id="KW-0675">Receptor</keyword>
<dbReference type="Pfam" id="PF07686">
    <property type="entry name" value="V-set"/>
    <property type="match status" value="1"/>
</dbReference>
<feature type="region of interest" description="Disordered" evidence="5">
    <location>
        <begin position="1"/>
        <end position="22"/>
    </location>
</feature>
<reference evidence="7" key="1">
    <citation type="submission" date="2023-08" db="EMBL/GenBank/DDBJ databases">
        <authorList>
            <person name="Alioto T."/>
            <person name="Alioto T."/>
            <person name="Gomez Garrido J."/>
        </authorList>
    </citation>
    <scope>NUCLEOTIDE SEQUENCE</scope>
</reference>
<dbReference type="PANTHER" id="PTHR19367:SF18">
    <property type="entry name" value="T CELL RECEPTOR ALPHA VARIABLE 16"/>
    <property type="match status" value="1"/>
</dbReference>
<evidence type="ECO:0000256" key="4">
    <source>
        <dbReference type="ARBA" id="ARBA00023319"/>
    </source>
</evidence>
<dbReference type="Proteomes" id="UP001178508">
    <property type="component" value="Chromosome 14"/>
</dbReference>
<evidence type="ECO:0000256" key="5">
    <source>
        <dbReference type="SAM" id="MobiDB-lite"/>
    </source>
</evidence>
<feature type="domain" description="Immunoglobulin V-set" evidence="6">
    <location>
        <begin position="22"/>
        <end position="94"/>
    </location>
</feature>
<organism evidence="7 8">
    <name type="scientific">Xyrichtys novacula</name>
    <name type="common">Pearly razorfish</name>
    <name type="synonym">Hemipteronotus novacula</name>
    <dbReference type="NCBI Taxonomy" id="13765"/>
    <lineage>
        <taxon>Eukaryota</taxon>
        <taxon>Metazoa</taxon>
        <taxon>Chordata</taxon>
        <taxon>Craniata</taxon>
        <taxon>Vertebrata</taxon>
        <taxon>Euteleostomi</taxon>
        <taxon>Actinopterygii</taxon>
        <taxon>Neopterygii</taxon>
        <taxon>Teleostei</taxon>
        <taxon>Neoteleostei</taxon>
        <taxon>Acanthomorphata</taxon>
        <taxon>Eupercaria</taxon>
        <taxon>Labriformes</taxon>
        <taxon>Labridae</taxon>
        <taxon>Xyrichtys</taxon>
    </lineage>
</organism>
<name>A0AAV1GI49_XYRNO</name>
<keyword evidence="2" id="KW-1064">Adaptive immunity</keyword>
<evidence type="ECO:0000313" key="8">
    <source>
        <dbReference type="Proteomes" id="UP001178508"/>
    </source>
</evidence>
<dbReference type="InterPro" id="IPR051287">
    <property type="entry name" value="TCR_variable_region"/>
</dbReference>
<keyword evidence="2" id="KW-0391">Immunity</keyword>
<accession>A0AAV1GI49</accession>
<evidence type="ECO:0000256" key="1">
    <source>
        <dbReference type="ARBA" id="ARBA00022729"/>
    </source>
</evidence>
<keyword evidence="8" id="KW-1185">Reference proteome</keyword>
<evidence type="ECO:0000313" key="7">
    <source>
        <dbReference type="EMBL" id="CAJ1073108.1"/>
    </source>
</evidence>
<evidence type="ECO:0000259" key="6">
    <source>
        <dbReference type="SMART" id="SM00406"/>
    </source>
</evidence>
<dbReference type="SUPFAM" id="SSF48726">
    <property type="entry name" value="Immunoglobulin"/>
    <property type="match status" value="1"/>
</dbReference>
<dbReference type="SMART" id="SM00406">
    <property type="entry name" value="IGv"/>
    <property type="match status" value="1"/>
</dbReference>
<proteinExistence type="predicted"/>